<keyword evidence="10" id="KW-1185">Reference proteome</keyword>
<dbReference type="InterPro" id="IPR000838">
    <property type="entry name" value="RNA_pol_sigma70_ECF_CS"/>
</dbReference>
<organism evidence="9 10">
    <name type="scientific">Flavivirga eckloniae</name>
    <dbReference type="NCBI Taxonomy" id="1803846"/>
    <lineage>
        <taxon>Bacteria</taxon>
        <taxon>Pseudomonadati</taxon>
        <taxon>Bacteroidota</taxon>
        <taxon>Flavobacteriia</taxon>
        <taxon>Flavobacteriales</taxon>
        <taxon>Flavobacteriaceae</taxon>
        <taxon>Flavivirga</taxon>
    </lineage>
</organism>
<evidence type="ECO:0000256" key="3">
    <source>
        <dbReference type="ARBA" id="ARBA00023082"/>
    </source>
</evidence>
<dbReference type="InterPro" id="IPR007627">
    <property type="entry name" value="RNA_pol_sigma70_r2"/>
</dbReference>
<dbReference type="NCBIfam" id="TIGR02985">
    <property type="entry name" value="Sig70_bacteroi1"/>
    <property type="match status" value="1"/>
</dbReference>
<dbReference type="SUPFAM" id="SSF88946">
    <property type="entry name" value="Sigma2 domain of RNA polymerase sigma factors"/>
    <property type="match status" value="1"/>
</dbReference>
<dbReference type="PANTHER" id="PTHR43133:SF46">
    <property type="entry name" value="RNA POLYMERASE SIGMA-70 FACTOR ECF SUBFAMILY"/>
    <property type="match status" value="1"/>
</dbReference>
<dbReference type="PANTHER" id="PTHR43133">
    <property type="entry name" value="RNA POLYMERASE ECF-TYPE SIGMA FACTO"/>
    <property type="match status" value="1"/>
</dbReference>
<protein>
    <recommendedName>
        <fullName evidence="6">RNA polymerase sigma factor</fullName>
    </recommendedName>
</protein>
<dbReference type="Gene3D" id="1.10.1740.10">
    <property type="match status" value="1"/>
</dbReference>
<dbReference type="OrthoDB" id="1100095at2"/>
<sequence length="194" mass="22955">MDDLLLIESIQNNDKQAFSVLFEKYYNALVAYITTFSSDRELSEDIIQQTFIIIWTKRHKLNINRSPKSYLYSVAYNTYIDHCRKMKSRNSFFDDLREIALRDSIVEDSELLEKRLNKLKDIIESLPRGCKEILKLNKFNGLEYKDVAIKLGISRKTVETQMTIAFKKIRKGFENDNMFLFFIRSLNNISKPKK</sequence>
<dbReference type="InterPro" id="IPR014327">
    <property type="entry name" value="RNA_pol_sigma70_bacteroid"/>
</dbReference>
<dbReference type="Gene3D" id="1.10.10.10">
    <property type="entry name" value="Winged helix-like DNA-binding domain superfamily/Winged helix DNA-binding domain"/>
    <property type="match status" value="1"/>
</dbReference>
<gene>
    <name evidence="9" type="ORF">C1H87_22055</name>
</gene>
<dbReference type="InterPro" id="IPR013325">
    <property type="entry name" value="RNA_pol_sigma_r2"/>
</dbReference>
<dbReference type="GO" id="GO:0006352">
    <property type="term" value="P:DNA-templated transcription initiation"/>
    <property type="evidence" value="ECO:0007669"/>
    <property type="project" value="InterPro"/>
</dbReference>
<dbReference type="KEGG" id="fek:C1H87_22055"/>
<dbReference type="GO" id="GO:0003677">
    <property type="term" value="F:DNA binding"/>
    <property type="evidence" value="ECO:0007669"/>
    <property type="project" value="UniProtKB-KW"/>
</dbReference>
<dbReference type="AlphaFoldDB" id="A0A2K9PW17"/>
<keyword evidence="4 6" id="KW-0238">DNA-binding</keyword>
<evidence type="ECO:0000256" key="4">
    <source>
        <dbReference type="ARBA" id="ARBA00023125"/>
    </source>
</evidence>
<dbReference type="EMBL" id="CP025791">
    <property type="protein sequence ID" value="AUP81253.1"/>
    <property type="molecule type" value="Genomic_DNA"/>
</dbReference>
<dbReference type="RefSeq" id="WP_102757896.1">
    <property type="nucleotide sequence ID" value="NZ_CP025791.1"/>
</dbReference>
<evidence type="ECO:0000313" key="9">
    <source>
        <dbReference type="EMBL" id="AUP81253.1"/>
    </source>
</evidence>
<dbReference type="NCBIfam" id="TIGR02937">
    <property type="entry name" value="sigma70-ECF"/>
    <property type="match status" value="1"/>
</dbReference>
<evidence type="ECO:0000256" key="2">
    <source>
        <dbReference type="ARBA" id="ARBA00023015"/>
    </source>
</evidence>
<evidence type="ECO:0000259" key="7">
    <source>
        <dbReference type="Pfam" id="PF04542"/>
    </source>
</evidence>
<feature type="domain" description="RNA polymerase sigma-70 region 2" evidence="7">
    <location>
        <begin position="21"/>
        <end position="86"/>
    </location>
</feature>
<reference evidence="9 10" key="1">
    <citation type="submission" date="2018-01" db="EMBL/GenBank/DDBJ databases">
        <title>Complete genome sequence of Flavivirga eckloniae ECD14 isolated from seaweed Ecklonia cava.</title>
        <authorList>
            <person name="Lee J.H."/>
            <person name="Baik K.S."/>
            <person name="Seong C.N."/>
        </authorList>
    </citation>
    <scope>NUCLEOTIDE SEQUENCE [LARGE SCALE GENOMIC DNA]</scope>
    <source>
        <strain evidence="9 10">ECD14</strain>
    </source>
</reference>
<dbReference type="InterPro" id="IPR014284">
    <property type="entry name" value="RNA_pol_sigma-70_dom"/>
</dbReference>
<evidence type="ECO:0000259" key="8">
    <source>
        <dbReference type="Pfam" id="PF08281"/>
    </source>
</evidence>
<keyword evidence="2 6" id="KW-0805">Transcription regulation</keyword>
<dbReference type="SUPFAM" id="SSF88659">
    <property type="entry name" value="Sigma3 and sigma4 domains of RNA polymerase sigma factors"/>
    <property type="match status" value="1"/>
</dbReference>
<accession>A0A2K9PW17</accession>
<dbReference type="Pfam" id="PF08281">
    <property type="entry name" value="Sigma70_r4_2"/>
    <property type="match status" value="1"/>
</dbReference>
<dbReference type="PROSITE" id="PS01063">
    <property type="entry name" value="SIGMA70_ECF"/>
    <property type="match status" value="1"/>
</dbReference>
<dbReference type="GO" id="GO:0016987">
    <property type="term" value="F:sigma factor activity"/>
    <property type="evidence" value="ECO:0007669"/>
    <property type="project" value="UniProtKB-KW"/>
</dbReference>
<dbReference type="InterPro" id="IPR013249">
    <property type="entry name" value="RNA_pol_sigma70_r4_t2"/>
</dbReference>
<dbReference type="InterPro" id="IPR013324">
    <property type="entry name" value="RNA_pol_sigma_r3/r4-like"/>
</dbReference>
<evidence type="ECO:0000256" key="6">
    <source>
        <dbReference type="RuleBase" id="RU000716"/>
    </source>
</evidence>
<dbReference type="Pfam" id="PF04542">
    <property type="entry name" value="Sigma70_r2"/>
    <property type="match status" value="1"/>
</dbReference>
<dbReference type="InterPro" id="IPR039425">
    <property type="entry name" value="RNA_pol_sigma-70-like"/>
</dbReference>
<feature type="domain" description="RNA polymerase sigma factor 70 region 4 type 2" evidence="8">
    <location>
        <begin position="117"/>
        <end position="168"/>
    </location>
</feature>
<name>A0A2K9PW17_9FLAO</name>
<comment type="similarity">
    <text evidence="1 6">Belongs to the sigma-70 factor family. ECF subfamily.</text>
</comment>
<dbReference type="Proteomes" id="UP000235826">
    <property type="component" value="Chromosome"/>
</dbReference>
<keyword evidence="5 6" id="KW-0804">Transcription</keyword>
<evidence type="ECO:0000256" key="5">
    <source>
        <dbReference type="ARBA" id="ARBA00023163"/>
    </source>
</evidence>
<proteinExistence type="inferred from homology"/>
<dbReference type="InterPro" id="IPR036388">
    <property type="entry name" value="WH-like_DNA-bd_sf"/>
</dbReference>
<keyword evidence="3 6" id="KW-0731">Sigma factor</keyword>
<evidence type="ECO:0000313" key="10">
    <source>
        <dbReference type="Proteomes" id="UP000235826"/>
    </source>
</evidence>
<evidence type="ECO:0000256" key="1">
    <source>
        <dbReference type="ARBA" id="ARBA00010641"/>
    </source>
</evidence>